<dbReference type="EMBL" id="JQ267518">
    <property type="protein sequence ID" value="AFE86150.1"/>
    <property type="molecule type" value="Genomic_DNA"/>
</dbReference>
<protein>
    <submittedName>
        <fullName evidence="1">Uncharacterized protein</fullName>
    </submittedName>
</protein>
<evidence type="ECO:0000313" key="1">
    <source>
        <dbReference type="EMBL" id="AFE86150.1"/>
    </source>
</evidence>
<evidence type="ECO:0000313" key="2">
    <source>
        <dbReference type="Proteomes" id="UP000030740"/>
    </source>
</evidence>
<gene>
    <name evidence="1" type="ORF">phiKDA1_57</name>
</gene>
<name>A0A0A6Z589_9CAUD</name>
<reference evidence="1 2" key="1">
    <citation type="submission" date="2011-12" db="EMBL/GenBank/DDBJ databases">
        <title>Genome of multiresistant Enterobacter cloacae podovirus phiKDA1 - a new EPS depolymerase producing member of phiKMV supergroup.</title>
        <authorList>
            <person name="Dabrowski K."/>
            <person name="Hejnowicz M.S."/>
            <person name="Gajewska J."/>
            <person name="Lobocka M.B."/>
        </authorList>
    </citation>
    <scope>NUCLEOTIDE SEQUENCE [LARGE SCALE GENOMIC DNA]</scope>
</reference>
<proteinExistence type="predicted"/>
<sequence>MAIAAQTEAVQQELLRQLNIVAKAMYQLKTQPQSVASSGPAFDTLMTPALAAIKAAGYTLPA</sequence>
<accession>A0A0A6Z589</accession>
<dbReference type="Proteomes" id="UP000030740">
    <property type="component" value="Segment"/>
</dbReference>
<keyword evidence="2" id="KW-1185">Reference proteome</keyword>
<organism evidence="1 2">
    <name type="scientific">Enterobacter phage phiKDA1</name>
    <dbReference type="NCBI Taxonomy" id="1147139"/>
    <lineage>
        <taxon>Viruses</taxon>
        <taxon>Duplodnaviria</taxon>
        <taxon>Heunggongvirae</taxon>
        <taxon>Uroviricota</taxon>
        <taxon>Caudoviricetes</taxon>
        <taxon>Autographivirales</taxon>
        <taxon>Autoscriptoviridae</taxon>
        <taxon>Slopekvirinae</taxon>
        <taxon>Koutsourovirus</taxon>
        <taxon>Koutsourovirus Pec</taxon>
        <taxon>Koutsourovirus KDA1</taxon>
    </lineage>
</organism>